<dbReference type="KEGG" id="slut:H9L13_01570"/>
<protein>
    <submittedName>
        <fullName evidence="2">M48 family metallopeptidase</fullName>
    </submittedName>
</protein>
<dbReference type="Pfam" id="PF01863">
    <property type="entry name" value="YgjP-like"/>
    <property type="match status" value="1"/>
</dbReference>
<dbReference type="PANTHER" id="PTHR30399">
    <property type="entry name" value="UNCHARACTERIZED PROTEIN YGJP"/>
    <property type="match status" value="1"/>
</dbReference>
<proteinExistence type="predicted"/>
<accession>A0A7G9SII9</accession>
<dbReference type="InterPro" id="IPR053136">
    <property type="entry name" value="UTP_pyrophosphatase-like"/>
</dbReference>
<name>A0A7G9SII9_9SPHN</name>
<reference evidence="2 3" key="1">
    <citation type="submission" date="2020-08" db="EMBL/GenBank/DDBJ databases">
        <title>Genome sequence of Sphingomonas lutea KCTC 23642T.</title>
        <authorList>
            <person name="Hyun D.-W."/>
            <person name="Bae J.-W."/>
        </authorList>
    </citation>
    <scope>NUCLEOTIDE SEQUENCE [LARGE SCALE GENOMIC DNA]</scope>
    <source>
        <strain evidence="2 3">KCTC 23642</strain>
    </source>
</reference>
<gene>
    <name evidence="2" type="ORF">H9L13_01570</name>
</gene>
<feature type="domain" description="YgjP-like metallopeptidase" evidence="1">
    <location>
        <begin position="32"/>
        <end position="229"/>
    </location>
</feature>
<dbReference type="PANTHER" id="PTHR30399:SF1">
    <property type="entry name" value="UTP PYROPHOSPHATASE"/>
    <property type="match status" value="1"/>
</dbReference>
<organism evidence="2 3">
    <name type="scientific">Sphingomonas lutea</name>
    <dbReference type="NCBI Taxonomy" id="1045317"/>
    <lineage>
        <taxon>Bacteria</taxon>
        <taxon>Pseudomonadati</taxon>
        <taxon>Pseudomonadota</taxon>
        <taxon>Alphaproteobacteria</taxon>
        <taxon>Sphingomonadales</taxon>
        <taxon>Sphingomonadaceae</taxon>
        <taxon>Sphingomonas</taxon>
    </lineage>
</organism>
<dbReference type="InterPro" id="IPR002725">
    <property type="entry name" value="YgjP-like_metallopeptidase"/>
</dbReference>
<evidence type="ECO:0000313" key="2">
    <source>
        <dbReference type="EMBL" id="QNN67664.1"/>
    </source>
</evidence>
<evidence type="ECO:0000313" key="3">
    <source>
        <dbReference type="Proteomes" id="UP000515971"/>
    </source>
</evidence>
<dbReference type="CDD" id="cd07344">
    <property type="entry name" value="M48_yhfN_like"/>
    <property type="match status" value="1"/>
</dbReference>
<evidence type="ECO:0000259" key="1">
    <source>
        <dbReference type="Pfam" id="PF01863"/>
    </source>
</evidence>
<dbReference type="AlphaFoldDB" id="A0A7G9SII9"/>
<sequence>MSGMWSTARSDAALEARFPVPIDVRPMRSARRFRLRFDAAAGVLKLTCPQRTSRTAALAWALDQRDWIDRQVAQALPGEPFVPGATIPIEGIDTLLLWDADLPRTPALADGVLSCGGPGAGFAARIDRFLKARALDRMRADVADYCAKAGIDAATVSVGDAGSRWGSCSSERRIRLSWRLILAPPHVRRFVAAHEVAHLVHLNHGPDFKALEARLFGPGLAEAKADLRKLGPRIRRIGRRL</sequence>
<dbReference type="Proteomes" id="UP000515971">
    <property type="component" value="Chromosome"/>
</dbReference>
<dbReference type="Gene3D" id="3.30.2010.10">
    <property type="entry name" value="Metalloproteases ('zincins'), catalytic domain"/>
    <property type="match status" value="1"/>
</dbReference>
<keyword evidence="3" id="KW-1185">Reference proteome</keyword>
<dbReference type="EMBL" id="CP060718">
    <property type="protein sequence ID" value="QNN67664.1"/>
    <property type="molecule type" value="Genomic_DNA"/>
</dbReference>